<evidence type="ECO:0000313" key="2">
    <source>
        <dbReference type="Proteomes" id="UP000708208"/>
    </source>
</evidence>
<evidence type="ECO:0000313" key="1">
    <source>
        <dbReference type="EMBL" id="CAG7732825.1"/>
    </source>
</evidence>
<dbReference type="OrthoDB" id="6513042at2759"/>
<reference evidence="1" key="1">
    <citation type="submission" date="2021-06" db="EMBL/GenBank/DDBJ databases">
        <authorList>
            <person name="Hodson N. C."/>
            <person name="Mongue J. A."/>
            <person name="Jaron S. K."/>
        </authorList>
    </citation>
    <scope>NUCLEOTIDE SEQUENCE</scope>
</reference>
<accession>A0A8J2K4P5</accession>
<proteinExistence type="predicted"/>
<gene>
    <name evidence="1" type="ORF">AFUS01_LOCUS21310</name>
</gene>
<protein>
    <submittedName>
        <fullName evidence="1">Uncharacterized protein</fullName>
    </submittedName>
</protein>
<sequence length="148" mass="16912">ELCVYSSAEHVTSPEQTVAITREKVFSDLIQDKNKVRILPKEIISFKTRPLGSPSLEEVTIENNGEKSVTLTRILTGKTQDVAKFEFIFEKGVLNPEDFLIELLPHKSWTFGFGSFRIGRWLWVHSVALGQDEIIHGEIQSQINRKMK</sequence>
<feature type="non-terminal residue" evidence="1">
    <location>
        <position position="1"/>
    </location>
</feature>
<keyword evidence="2" id="KW-1185">Reference proteome</keyword>
<name>A0A8J2K4P5_9HEXA</name>
<dbReference type="AlphaFoldDB" id="A0A8J2K4P5"/>
<dbReference type="Proteomes" id="UP000708208">
    <property type="component" value="Unassembled WGS sequence"/>
</dbReference>
<comment type="caution">
    <text evidence="1">The sequence shown here is derived from an EMBL/GenBank/DDBJ whole genome shotgun (WGS) entry which is preliminary data.</text>
</comment>
<feature type="non-terminal residue" evidence="1">
    <location>
        <position position="148"/>
    </location>
</feature>
<dbReference type="EMBL" id="CAJVCH010238085">
    <property type="protein sequence ID" value="CAG7732825.1"/>
    <property type="molecule type" value="Genomic_DNA"/>
</dbReference>
<organism evidence="1 2">
    <name type="scientific">Allacma fusca</name>
    <dbReference type="NCBI Taxonomy" id="39272"/>
    <lineage>
        <taxon>Eukaryota</taxon>
        <taxon>Metazoa</taxon>
        <taxon>Ecdysozoa</taxon>
        <taxon>Arthropoda</taxon>
        <taxon>Hexapoda</taxon>
        <taxon>Collembola</taxon>
        <taxon>Symphypleona</taxon>
        <taxon>Sminthuridae</taxon>
        <taxon>Allacma</taxon>
    </lineage>
</organism>